<evidence type="ECO:0000256" key="1">
    <source>
        <dbReference type="ARBA" id="ARBA00001933"/>
    </source>
</evidence>
<dbReference type="AlphaFoldDB" id="D1B1A8"/>
<dbReference type="GO" id="GO:0008483">
    <property type="term" value="F:transaminase activity"/>
    <property type="evidence" value="ECO:0007669"/>
    <property type="project" value="InterPro"/>
</dbReference>
<comment type="subcellular location">
    <subcellularLocation>
        <location evidence="7">Cytoplasm</location>
    </subcellularLocation>
</comment>
<dbReference type="EMBL" id="CP001816">
    <property type="protein sequence ID" value="ACZ11878.1"/>
    <property type="molecule type" value="Genomic_DNA"/>
</dbReference>
<dbReference type="Gene3D" id="3.40.640.10">
    <property type="entry name" value="Type I PLP-dependent aspartate aminotransferase-like (Major domain)"/>
    <property type="match status" value="1"/>
</dbReference>
<dbReference type="GO" id="GO:0005737">
    <property type="term" value="C:cytoplasm"/>
    <property type="evidence" value="ECO:0007669"/>
    <property type="project" value="UniProtKB-SubCell"/>
</dbReference>
<dbReference type="GO" id="GO:0042286">
    <property type="term" value="F:glutamate-1-semialdehyde 2,1-aminomutase activity"/>
    <property type="evidence" value="ECO:0007669"/>
    <property type="project" value="UniProtKB-UniRule"/>
</dbReference>
<organism evidence="8 9">
    <name type="scientific">Sulfurospirillum deleyianum (strain ATCC 51133 / DSM 6946 / 5175)</name>
    <dbReference type="NCBI Taxonomy" id="525898"/>
    <lineage>
        <taxon>Bacteria</taxon>
        <taxon>Pseudomonadati</taxon>
        <taxon>Campylobacterota</taxon>
        <taxon>Epsilonproteobacteria</taxon>
        <taxon>Campylobacterales</taxon>
        <taxon>Sulfurospirillaceae</taxon>
        <taxon>Sulfurospirillum</taxon>
    </lineage>
</organism>
<dbReference type="InterPro" id="IPR049704">
    <property type="entry name" value="Aminotrans_3_PPA_site"/>
</dbReference>
<dbReference type="InterPro" id="IPR005814">
    <property type="entry name" value="Aminotrans_3"/>
</dbReference>
<keyword evidence="9" id="KW-1185">Reference proteome</keyword>
<gene>
    <name evidence="7" type="primary">hemL</name>
    <name evidence="8" type="ordered locus">Sdel_0847</name>
</gene>
<evidence type="ECO:0000256" key="5">
    <source>
        <dbReference type="ARBA" id="ARBA00023235"/>
    </source>
</evidence>
<dbReference type="InterPro" id="IPR015424">
    <property type="entry name" value="PyrdxlP-dep_Trfase"/>
</dbReference>
<evidence type="ECO:0000256" key="6">
    <source>
        <dbReference type="ARBA" id="ARBA00023244"/>
    </source>
</evidence>
<dbReference type="CDD" id="cd00610">
    <property type="entry name" value="OAT_like"/>
    <property type="match status" value="1"/>
</dbReference>
<protein>
    <recommendedName>
        <fullName evidence="7">Glutamate-1-semialdehyde 2,1-aminomutase</fullName>
        <shortName evidence="7">GSA</shortName>
        <ecNumber evidence="7">5.4.3.8</ecNumber>
    </recommendedName>
    <alternativeName>
        <fullName evidence="7">Glutamate-1-semialdehyde aminotransferase</fullName>
        <shortName evidence="7">GSA-AT</shortName>
    </alternativeName>
</protein>
<dbReference type="Proteomes" id="UP000002222">
    <property type="component" value="Chromosome"/>
</dbReference>
<dbReference type="HAMAP" id="MF_00375">
    <property type="entry name" value="HemL_aminotrans_3"/>
    <property type="match status" value="1"/>
</dbReference>
<dbReference type="OrthoDB" id="9801052at2"/>
<comment type="similarity">
    <text evidence="3 7">Belongs to the class-III pyridoxal-phosphate-dependent aminotransferase family. HemL subfamily.</text>
</comment>
<dbReference type="KEGG" id="sdl:Sdel_0847"/>
<dbReference type="Gene3D" id="3.90.1150.10">
    <property type="entry name" value="Aspartate Aminotransferase, domain 1"/>
    <property type="match status" value="1"/>
</dbReference>
<evidence type="ECO:0000256" key="2">
    <source>
        <dbReference type="ARBA" id="ARBA00004819"/>
    </source>
</evidence>
<dbReference type="GO" id="GO:0006782">
    <property type="term" value="P:protoporphyrinogen IX biosynthetic process"/>
    <property type="evidence" value="ECO:0007669"/>
    <property type="project" value="UniProtKB-UniRule"/>
</dbReference>
<dbReference type="PANTHER" id="PTHR43713">
    <property type="entry name" value="GLUTAMATE-1-SEMIALDEHYDE 2,1-AMINOMUTASE"/>
    <property type="match status" value="1"/>
</dbReference>
<sequence length="428" mass="45979">MQYTKSMKAYEKARNVIPGGVDSPVRAFKSVGGTPLFIKKGEGAYLVDVDGNRYVDFVQSWGPLIFGHTNKVIEKAVIKAVKKGLSFGAPTKAETKLAESICSLFENIDKIRFVSSGTEAVMSAIRLARGFTCKDDIIKFEGCYHGHSDSLLVQAGSGAVTFGSPSSPGVPADLTKHTLLAKYNDIKSVKKCFENSSNIACVIVEPIAGNMGFVPADASFLEELRSLCDAHGALLIFDEVMSGFRASLKGAQGVYKTVPDLVTFGKVIGGGMPVGAFGGREEIMDKLSPDGPVYQAGTLSGNPVAMAAGLASLEQIIEDETLHVRLEAKAKRLIEGLKAEAQNVGIPLQVGAIGSMFGFFFNDNPVKNFDDALKSDTKRFAAFHQGMLQEGFYFACSQFETSFVCDAMDDEMIDECIEAAAKVFKEMV</sequence>
<dbReference type="PROSITE" id="PS00600">
    <property type="entry name" value="AA_TRANSFER_CLASS_3"/>
    <property type="match status" value="1"/>
</dbReference>
<dbReference type="InterPro" id="IPR015422">
    <property type="entry name" value="PyrdxlP-dep_Trfase_small"/>
</dbReference>
<dbReference type="eggNOG" id="COG0001">
    <property type="taxonomic scope" value="Bacteria"/>
</dbReference>
<evidence type="ECO:0000256" key="3">
    <source>
        <dbReference type="ARBA" id="ARBA00008981"/>
    </source>
</evidence>
<dbReference type="STRING" id="525898.Sdel_0847"/>
<evidence type="ECO:0000313" key="9">
    <source>
        <dbReference type="Proteomes" id="UP000002222"/>
    </source>
</evidence>
<comment type="pathway">
    <text evidence="2 7">Porphyrin-containing compound metabolism; protoporphyrin-IX biosynthesis; 5-aminolevulinate from L-glutamyl-tRNA(Glu): step 2/2.</text>
</comment>
<keyword evidence="6 7" id="KW-0627">Porphyrin biosynthesis</keyword>
<proteinExistence type="inferred from homology"/>
<dbReference type="EC" id="5.4.3.8" evidence="7"/>
<comment type="cofactor">
    <cofactor evidence="1 7">
        <name>pyridoxal 5'-phosphate</name>
        <dbReference type="ChEBI" id="CHEBI:597326"/>
    </cofactor>
</comment>
<dbReference type="NCBIfam" id="NF000818">
    <property type="entry name" value="PRK00062.1"/>
    <property type="match status" value="1"/>
</dbReference>
<comment type="catalytic activity">
    <reaction evidence="7">
        <text>(S)-4-amino-5-oxopentanoate = 5-aminolevulinate</text>
        <dbReference type="Rhea" id="RHEA:14265"/>
        <dbReference type="ChEBI" id="CHEBI:57501"/>
        <dbReference type="ChEBI" id="CHEBI:356416"/>
        <dbReference type="EC" id="5.4.3.8"/>
    </reaction>
</comment>
<name>D1B1A8_SULD5</name>
<comment type="subunit">
    <text evidence="7">Homodimer.</text>
</comment>
<dbReference type="NCBIfam" id="TIGR00713">
    <property type="entry name" value="hemL"/>
    <property type="match status" value="1"/>
</dbReference>
<reference evidence="9" key="1">
    <citation type="submission" date="2009-11" db="EMBL/GenBank/DDBJ databases">
        <title>The complete genome of Sulfurospirillum deleyianum DSM 6946.</title>
        <authorList>
            <consortium name="US DOE Joint Genome Institute (JGI-PGF)"/>
            <person name="Lucas S."/>
            <person name="Copeland A."/>
            <person name="Lapidus A."/>
            <person name="Glavina del Rio T."/>
            <person name="Dalin E."/>
            <person name="Tice H."/>
            <person name="Bruce D."/>
            <person name="Goodwin L."/>
            <person name="Pitluck S."/>
            <person name="Kyrpides N."/>
            <person name="Mavromatis K."/>
            <person name="Ivanova N."/>
            <person name="Ovchinnikova G."/>
            <person name="Munk A.C."/>
            <person name="Lu M."/>
            <person name="Brettin T."/>
            <person name="Detter J.C."/>
            <person name="Han C."/>
            <person name="Tapia R."/>
            <person name="Larimer F."/>
            <person name="Land M."/>
            <person name="Hauser L."/>
            <person name="Markowitz V."/>
            <person name="Cheng J.F."/>
            <person name="Hugenholtz P."/>
            <person name="Woyke T."/>
            <person name="Wu D."/>
            <person name="Aumann P."/>
            <person name="Schneider S."/>
            <person name="Lang E."/>
            <person name="Spring S."/>
            <person name="Klenk H.P."/>
            <person name="Eisen J.A."/>
        </authorList>
    </citation>
    <scope>NUCLEOTIDE SEQUENCE [LARGE SCALE GENOMIC DNA]</scope>
    <source>
        <strain evidence="9">ATCC 51133 / DSM 6946 / 5175</strain>
    </source>
</reference>
<evidence type="ECO:0000256" key="4">
    <source>
        <dbReference type="ARBA" id="ARBA00022898"/>
    </source>
</evidence>
<dbReference type="UniPathway" id="UPA00251">
    <property type="reaction ID" value="UER00317"/>
</dbReference>
<dbReference type="PANTHER" id="PTHR43713:SF3">
    <property type="entry name" value="GLUTAMATE-1-SEMIALDEHYDE 2,1-AMINOMUTASE 1, CHLOROPLASTIC-RELATED"/>
    <property type="match status" value="1"/>
</dbReference>
<evidence type="ECO:0000313" key="8">
    <source>
        <dbReference type="EMBL" id="ACZ11878.1"/>
    </source>
</evidence>
<dbReference type="FunFam" id="3.40.640.10:FF:000021">
    <property type="entry name" value="Glutamate-1-semialdehyde 2,1-aminomutase"/>
    <property type="match status" value="1"/>
</dbReference>
<reference evidence="8 9" key="2">
    <citation type="journal article" date="2010" name="Stand. Genomic Sci.">
        <title>Complete genome sequence of Sulfurospirillum deleyianum type strain (5175).</title>
        <authorList>
            <person name="Sikorski J."/>
            <person name="Lapidus A."/>
            <person name="Copeland A."/>
            <person name="Glavina Del Rio T."/>
            <person name="Nolan M."/>
            <person name="Lucas S."/>
            <person name="Chen F."/>
            <person name="Tice H."/>
            <person name="Cheng J.F."/>
            <person name="Saunders E."/>
            <person name="Bruce D."/>
            <person name="Goodwin L."/>
            <person name="Pitluck S."/>
            <person name="Ovchinnikova G."/>
            <person name="Pati A."/>
            <person name="Ivanova N."/>
            <person name="Mavromatis K."/>
            <person name="Chen A."/>
            <person name="Palaniappan K."/>
            <person name="Chain P."/>
            <person name="Land M."/>
            <person name="Hauser L."/>
            <person name="Chang Y.J."/>
            <person name="Jeffries C.D."/>
            <person name="Brettin T."/>
            <person name="Detter J.C."/>
            <person name="Han C."/>
            <person name="Rohde M."/>
            <person name="Lang E."/>
            <person name="Spring S."/>
            <person name="Goker M."/>
            <person name="Bristow J."/>
            <person name="Eisen J.A."/>
            <person name="Markowitz V."/>
            <person name="Hugenholtz P."/>
            <person name="Kyrpides N.C."/>
            <person name="Klenk H.P."/>
        </authorList>
    </citation>
    <scope>NUCLEOTIDE SEQUENCE [LARGE SCALE GENOMIC DNA]</scope>
    <source>
        <strain evidence="9">ATCC 51133 / DSM 6946 / 5175</strain>
    </source>
</reference>
<keyword evidence="7" id="KW-0963">Cytoplasm</keyword>
<dbReference type="InterPro" id="IPR004639">
    <property type="entry name" value="4pyrrol_synth_GluAld_NH2Trfase"/>
</dbReference>
<keyword evidence="4 7" id="KW-0663">Pyridoxal phosphate</keyword>
<dbReference type="SUPFAM" id="SSF53383">
    <property type="entry name" value="PLP-dependent transferases"/>
    <property type="match status" value="1"/>
</dbReference>
<dbReference type="RefSeq" id="WP_012856642.1">
    <property type="nucleotide sequence ID" value="NC_013512.1"/>
</dbReference>
<feature type="modified residue" description="N6-(pyridoxal phosphate)lysine" evidence="7">
    <location>
        <position position="266"/>
    </location>
</feature>
<dbReference type="InterPro" id="IPR015421">
    <property type="entry name" value="PyrdxlP-dep_Trfase_major"/>
</dbReference>
<dbReference type="GO" id="GO:0030170">
    <property type="term" value="F:pyridoxal phosphate binding"/>
    <property type="evidence" value="ECO:0007669"/>
    <property type="project" value="InterPro"/>
</dbReference>
<evidence type="ECO:0000256" key="7">
    <source>
        <dbReference type="HAMAP-Rule" id="MF_00375"/>
    </source>
</evidence>
<keyword evidence="5 7" id="KW-0413">Isomerase</keyword>
<dbReference type="Pfam" id="PF00202">
    <property type="entry name" value="Aminotran_3"/>
    <property type="match status" value="1"/>
</dbReference>
<accession>D1B1A8</accession>
<dbReference type="HOGENOM" id="CLU_016922_1_5_7"/>